<keyword evidence="3" id="KW-1003">Cell membrane</keyword>
<dbReference type="Gene3D" id="1.10.3720.10">
    <property type="entry name" value="MetI-like"/>
    <property type="match status" value="1"/>
</dbReference>
<feature type="domain" description="ABC transmembrane type-1" evidence="8">
    <location>
        <begin position="82"/>
        <end position="296"/>
    </location>
</feature>
<feature type="transmembrane region" description="Helical" evidence="7">
    <location>
        <begin position="86"/>
        <end position="107"/>
    </location>
</feature>
<evidence type="ECO:0000256" key="3">
    <source>
        <dbReference type="ARBA" id="ARBA00022475"/>
    </source>
</evidence>
<comment type="caution">
    <text evidence="9">The sequence shown here is derived from an EMBL/GenBank/DDBJ whole genome shotgun (WGS) entry which is preliminary data.</text>
</comment>
<feature type="transmembrane region" description="Helical" evidence="7">
    <location>
        <begin position="28"/>
        <end position="51"/>
    </location>
</feature>
<dbReference type="InterPro" id="IPR051393">
    <property type="entry name" value="ABC_transporter_permease"/>
</dbReference>
<protein>
    <submittedName>
        <fullName evidence="9">ABC transporter permease</fullName>
    </submittedName>
</protein>
<evidence type="ECO:0000259" key="8">
    <source>
        <dbReference type="PROSITE" id="PS50928"/>
    </source>
</evidence>
<evidence type="ECO:0000313" key="10">
    <source>
        <dbReference type="Proteomes" id="UP000031364"/>
    </source>
</evidence>
<evidence type="ECO:0000313" key="9">
    <source>
        <dbReference type="EMBL" id="KIA61377.1"/>
    </source>
</evidence>
<dbReference type="Proteomes" id="UP000031364">
    <property type="component" value="Unassembled WGS sequence"/>
</dbReference>
<feature type="transmembrane region" description="Helical" evidence="7">
    <location>
        <begin position="119"/>
        <end position="140"/>
    </location>
</feature>
<dbReference type="PANTHER" id="PTHR30193">
    <property type="entry name" value="ABC TRANSPORTER PERMEASE PROTEIN"/>
    <property type="match status" value="1"/>
</dbReference>
<dbReference type="CDD" id="cd06261">
    <property type="entry name" value="TM_PBP2"/>
    <property type="match status" value="1"/>
</dbReference>
<reference evidence="9 10" key="1">
    <citation type="journal article" date="2014" name="Int. J. Syst. Evol. Microbiol.">
        <title>Nocardia vulneris sp. nov., isolated from wounds of human patients in North America.</title>
        <authorList>
            <person name="Lasker B.A."/>
            <person name="Bell M."/>
            <person name="Klenk H.P."/>
            <person name="Sproer C."/>
            <person name="Schumann C."/>
            <person name="Schumann P."/>
            <person name="Brown J.M."/>
        </authorList>
    </citation>
    <scope>NUCLEOTIDE SEQUENCE [LARGE SCALE GENOMIC DNA]</scope>
    <source>
        <strain evidence="9 10">W9851</strain>
    </source>
</reference>
<comment type="similarity">
    <text evidence="7">Belongs to the binding-protein-dependent transport system permease family.</text>
</comment>
<dbReference type="EMBL" id="JNFP01000046">
    <property type="protein sequence ID" value="KIA61377.1"/>
    <property type="molecule type" value="Genomic_DNA"/>
</dbReference>
<evidence type="ECO:0000256" key="7">
    <source>
        <dbReference type="RuleBase" id="RU363032"/>
    </source>
</evidence>
<keyword evidence="5 7" id="KW-1133">Transmembrane helix</keyword>
<keyword evidence="6 7" id="KW-0472">Membrane</keyword>
<dbReference type="PROSITE" id="PS50928">
    <property type="entry name" value="ABC_TM1"/>
    <property type="match status" value="1"/>
</dbReference>
<feature type="transmembrane region" description="Helical" evidence="7">
    <location>
        <begin position="167"/>
        <end position="191"/>
    </location>
</feature>
<accession>A0ABR4Z7W5</accession>
<dbReference type="InterPro" id="IPR035906">
    <property type="entry name" value="MetI-like_sf"/>
</dbReference>
<proteinExistence type="inferred from homology"/>
<dbReference type="InterPro" id="IPR000515">
    <property type="entry name" value="MetI-like"/>
</dbReference>
<evidence type="ECO:0000256" key="5">
    <source>
        <dbReference type="ARBA" id="ARBA00022989"/>
    </source>
</evidence>
<name>A0ABR4Z7W5_9NOCA</name>
<gene>
    <name evidence="9" type="ORF">FG87_31295</name>
</gene>
<evidence type="ECO:0000256" key="2">
    <source>
        <dbReference type="ARBA" id="ARBA00022448"/>
    </source>
</evidence>
<dbReference type="Pfam" id="PF00528">
    <property type="entry name" value="BPD_transp_1"/>
    <property type="match status" value="1"/>
</dbReference>
<keyword evidence="4 7" id="KW-0812">Transmembrane</keyword>
<evidence type="ECO:0000256" key="4">
    <source>
        <dbReference type="ARBA" id="ARBA00022692"/>
    </source>
</evidence>
<feature type="transmembrane region" description="Helical" evidence="7">
    <location>
        <begin position="275"/>
        <end position="295"/>
    </location>
</feature>
<organism evidence="9 10">
    <name type="scientific">Nocardia vulneris</name>
    <dbReference type="NCBI Taxonomy" id="1141657"/>
    <lineage>
        <taxon>Bacteria</taxon>
        <taxon>Bacillati</taxon>
        <taxon>Actinomycetota</taxon>
        <taxon>Actinomycetes</taxon>
        <taxon>Mycobacteriales</taxon>
        <taxon>Nocardiaceae</taxon>
        <taxon>Nocardia</taxon>
    </lineage>
</organism>
<comment type="subcellular location">
    <subcellularLocation>
        <location evidence="1 7">Cell membrane</location>
        <topology evidence="1 7">Multi-pass membrane protein</topology>
    </subcellularLocation>
</comment>
<dbReference type="SUPFAM" id="SSF161098">
    <property type="entry name" value="MetI-like"/>
    <property type="match status" value="1"/>
</dbReference>
<dbReference type="RefSeq" id="WP_082032289.1">
    <property type="nucleotide sequence ID" value="NZ_BDCI01000048.1"/>
</dbReference>
<keyword evidence="10" id="KW-1185">Reference proteome</keyword>
<dbReference type="PANTHER" id="PTHR30193:SF41">
    <property type="entry name" value="DIACETYLCHITOBIOSE UPTAKE SYSTEM PERMEASE PROTEIN NGCF"/>
    <property type="match status" value="1"/>
</dbReference>
<keyword evidence="2 7" id="KW-0813">Transport</keyword>
<evidence type="ECO:0000256" key="1">
    <source>
        <dbReference type="ARBA" id="ARBA00004651"/>
    </source>
</evidence>
<sequence length="307" mass="33487">MTAVGHRGAGRRPSGLTRRKAAAGRTFIAPNLLAVLVFLVFPLGLSLYLSFHHWNMFSAPEYVGAANYRRLFAEDPLFYIALRNTVLFTVVTLIPTVVISLAVAAALNEKVRGIALFRSVMFMPLVASTAAITVVWKFMFATEGGLFNAMLGWFGVDPVPWLADPNWALVSLCLVSIWKSVPFAAAVLLAAMQGVPAELYEAGRIDGAGGWQRFRSITLPLIRPALGFVFVITIINTVQAFDQAYVLTGSAGGPETGTYLFGIMLFQNAFVFNDLGYACALAWVIFAILLALTYFQLRLSRTGTEET</sequence>
<feature type="transmembrane region" description="Helical" evidence="7">
    <location>
        <begin position="221"/>
        <end position="241"/>
    </location>
</feature>
<evidence type="ECO:0000256" key="6">
    <source>
        <dbReference type="ARBA" id="ARBA00023136"/>
    </source>
</evidence>